<feature type="compositionally biased region" description="Polar residues" evidence="1">
    <location>
        <begin position="221"/>
        <end position="236"/>
    </location>
</feature>
<comment type="caution">
    <text evidence="3">The sequence shown here is derived from an EMBL/GenBank/DDBJ whole genome shotgun (WGS) entry which is preliminary data.</text>
</comment>
<evidence type="ECO:0000313" key="4">
    <source>
        <dbReference type="Proteomes" id="UP001054837"/>
    </source>
</evidence>
<feature type="compositionally biased region" description="Basic and acidic residues" evidence="1">
    <location>
        <begin position="237"/>
        <end position="264"/>
    </location>
</feature>
<gene>
    <name evidence="3" type="primary">AVEN_203005_1</name>
    <name evidence="3" type="ORF">CDAR_24001</name>
</gene>
<reference evidence="3 4" key="1">
    <citation type="submission" date="2021-06" db="EMBL/GenBank/DDBJ databases">
        <title>Caerostris darwini draft genome.</title>
        <authorList>
            <person name="Kono N."/>
            <person name="Arakawa K."/>
        </authorList>
    </citation>
    <scope>NUCLEOTIDE SEQUENCE [LARGE SCALE GENOMIC DNA]</scope>
</reference>
<feature type="compositionally biased region" description="Low complexity" evidence="1">
    <location>
        <begin position="389"/>
        <end position="402"/>
    </location>
</feature>
<dbReference type="InterPro" id="IPR039764">
    <property type="entry name" value="HABP4/SERBP1-like"/>
</dbReference>
<dbReference type="PANTHER" id="PTHR12299:SF17">
    <property type="entry name" value="AT19571P-RELATED"/>
    <property type="match status" value="1"/>
</dbReference>
<protein>
    <submittedName>
        <fullName evidence="3">HABP4_PAI-RBP1 domain-containing protein</fullName>
    </submittedName>
</protein>
<proteinExistence type="predicted"/>
<feature type="region of interest" description="Disordered" evidence="1">
    <location>
        <begin position="27"/>
        <end position="264"/>
    </location>
</feature>
<feature type="compositionally biased region" description="Basic and acidic residues" evidence="1">
    <location>
        <begin position="378"/>
        <end position="388"/>
    </location>
</feature>
<dbReference type="Pfam" id="PF04774">
    <property type="entry name" value="HABP4_PAI-RBP1"/>
    <property type="match status" value="1"/>
</dbReference>
<feature type="domain" description="Hyaluronan/mRNA-binding protein" evidence="2">
    <location>
        <begin position="161"/>
        <end position="299"/>
    </location>
</feature>
<dbReference type="EMBL" id="BPLQ01004544">
    <property type="protein sequence ID" value="GIY08708.1"/>
    <property type="molecule type" value="Genomic_DNA"/>
</dbReference>
<feature type="compositionally biased region" description="Basic residues" evidence="1">
    <location>
        <begin position="137"/>
        <end position="149"/>
    </location>
</feature>
<dbReference type="GO" id="GO:0005634">
    <property type="term" value="C:nucleus"/>
    <property type="evidence" value="ECO:0007669"/>
    <property type="project" value="TreeGrafter"/>
</dbReference>
<evidence type="ECO:0000313" key="3">
    <source>
        <dbReference type="EMBL" id="GIY08708.1"/>
    </source>
</evidence>
<keyword evidence="4" id="KW-1185">Reference proteome</keyword>
<feature type="compositionally biased region" description="Basic and acidic residues" evidence="1">
    <location>
        <begin position="91"/>
        <end position="136"/>
    </location>
</feature>
<dbReference type="GO" id="GO:0005737">
    <property type="term" value="C:cytoplasm"/>
    <property type="evidence" value="ECO:0007669"/>
    <property type="project" value="TreeGrafter"/>
</dbReference>
<dbReference type="GO" id="GO:0003723">
    <property type="term" value="F:RNA binding"/>
    <property type="evidence" value="ECO:0007669"/>
    <property type="project" value="InterPro"/>
</dbReference>
<evidence type="ECO:0000256" key="1">
    <source>
        <dbReference type="SAM" id="MobiDB-lite"/>
    </source>
</evidence>
<dbReference type="SMART" id="SM01233">
    <property type="entry name" value="HABP4_PAI-RBP1"/>
    <property type="match status" value="1"/>
</dbReference>
<dbReference type="Proteomes" id="UP001054837">
    <property type="component" value="Unassembled WGS sequence"/>
</dbReference>
<evidence type="ECO:0000259" key="2">
    <source>
        <dbReference type="SMART" id="SM01233"/>
    </source>
</evidence>
<dbReference type="PANTHER" id="PTHR12299">
    <property type="entry name" value="HYALURONIC ACID-BINDING PROTEIN 4"/>
    <property type="match status" value="1"/>
</dbReference>
<feature type="region of interest" description="Disordered" evidence="1">
    <location>
        <begin position="278"/>
        <end position="428"/>
    </location>
</feature>
<feature type="compositionally biased region" description="Basic and acidic residues" evidence="1">
    <location>
        <begin position="159"/>
        <end position="205"/>
    </location>
</feature>
<dbReference type="AlphaFoldDB" id="A0AAV4QF62"/>
<feature type="compositionally biased region" description="Basic and acidic residues" evidence="1">
    <location>
        <begin position="28"/>
        <end position="49"/>
    </location>
</feature>
<sequence length="428" mass="49228">MENAYGIGVKNRYDIFYDEDVDPLEIIRQQEEEKEKRKTDKSHPKDKNKTTKTGKTSPATALSKKSKDVHAVTPPKLTETSESSNKPKSRPFNDRNARNSRNFEESRDFEERKNFRNREDHGSSAEIRERDPETRRGRGGFRGRGRSRGRGGFFNYDNRPPRREFDRHSGSDKTGLRSVEKRDGAGSDNWGDVKSDLDIRKKEESTWMDEEFDTPAEKQTDSCWQETPPENNVSNSWKDDSLGEKTGDSSENVESKENLPVSEERAEVIAKEMTLDEWKRQQEAKRAVPKYNLRKPGEGEDGNQWKKLYVLKKKVEEDDDEEEEEDEDVDEDEFARRGRQRQLVDIQINFNDSRRGRGRGRGARGIGPRSERGSNIGRDVHREDRRDAGTGSSTGGRSYRGSMKINKSGQQSAPRVDDWNDFPSLVTA</sequence>
<accession>A0AAV4QF62</accession>
<feature type="compositionally biased region" description="Acidic residues" evidence="1">
    <location>
        <begin position="317"/>
        <end position="333"/>
    </location>
</feature>
<name>A0AAV4QF62_9ARAC</name>
<dbReference type="InterPro" id="IPR006861">
    <property type="entry name" value="HABP4_PAIRBP1-bd"/>
</dbReference>
<organism evidence="3 4">
    <name type="scientific">Caerostris darwini</name>
    <dbReference type="NCBI Taxonomy" id="1538125"/>
    <lineage>
        <taxon>Eukaryota</taxon>
        <taxon>Metazoa</taxon>
        <taxon>Ecdysozoa</taxon>
        <taxon>Arthropoda</taxon>
        <taxon>Chelicerata</taxon>
        <taxon>Arachnida</taxon>
        <taxon>Araneae</taxon>
        <taxon>Araneomorphae</taxon>
        <taxon>Entelegynae</taxon>
        <taxon>Araneoidea</taxon>
        <taxon>Araneidae</taxon>
        <taxon>Caerostris</taxon>
    </lineage>
</organism>